<evidence type="ECO:0000313" key="2">
    <source>
        <dbReference type="Proteomes" id="UP000012073"/>
    </source>
</evidence>
<dbReference type="GeneID" id="17326222"/>
<keyword evidence="2" id="KW-1185">Reference proteome</keyword>
<sequence>MRHSGVIRPFSSFVIPNAQLEAILVDTGTYLGCNRASLT</sequence>
<accession>R7QMJ4</accession>
<dbReference type="EMBL" id="HG001949">
    <property type="protein sequence ID" value="CDF38600.1"/>
    <property type="molecule type" value="Genomic_DNA"/>
</dbReference>
<gene>
    <name evidence="1" type="ORF">CHC_T00006411001</name>
</gene>
<dbReference type="KEGG" id="ccp:CHC_T00006411001"/>
<dbReference type="Proteomes" id="UP000012073">
    <property type="component" value="Unassembled WGS sequence"/>
</dbReference>
<organism evidence="1 2">
    <name type="scientific">Chondrus crispus</name>
    <name type="common">Carrageen Irish moss</name>
    <name type="synonym">Polymorpha crispa</name>
    <dbReference type="NCBI Taxonomy" id="2769"/>
    <lineage>
        <taxon>Eukaryota</taxon>
        <taxon>Rhodophyta</taxon>
        <taxon>Florideophyceae</taxon>
        <taxon>Rhodymeniophycidae</taxon>
        <taxon>Gigartinales</taxon>
        <taxon>Gigartinaceae</taxon>
        <taxon>Chondrus</taxon>
    </lineage>
</organism>
<protein>
    <submittedName>
        <fullName evidence="1">Uncharacterized protein</fullName>
    </submittedName>
</protein>
<evidence type="ECO:0000313" key="1">
    <source>
        <dbReference type="EMBL" id="CDF38600.1"/>
    </source>
</evidence>
<dbReference type="RefSeq" id="XP_005718505.1">
    <property type="nucleotide sequence ID" value="XM_005718448.1"/>
</dbReference>
<dbReference type="AlphaFoldDB" id="R7QMJ4"/>
<reference evidence="2" key="1">
    <citation type="journal article" date="2013" name="Proc. Natl. Acad. Sci. U.S.A.">
        <title>Genome structure and metabolic features in the red seaweed Chondrus crispus shed light on evolution of the Archaeplastida.</title>
        <authorList>
            <person name="Collen J."/>
            <person name="Porcel B."/>
            <person name="Carre W."/>
            <person name="Ball S.G."/>
            <person name="Chaparro C."/>
            <person name="Tonon T."/>
            <person name="Barbeyron T."/>
            <person name="Michel G."/>
            <person name="Noel B."/>
            <person name="Valentin K."/>
            <person name="Elias M."/>
            <person name="Artiguenave F."/>
            <person name="Arun A."/>
            <person name="Aury J.M."/>
            <person name="Barbosa-Neto J.F."/>
            <person name="Bothwell J.H."/>
            <person name="Bouget F.Y."/>
            <person name="Brillet L."/>
            <person name="Cabello-Hurtado F."/>
            <person name="Capella-Gutierrez S."/>
            <person name="Charrier B."/>
            <person name="Cladiere L."/>
            <person name="Cock J.M."/>
            <person name="Coelho S.M."/>
            <person name="Colleoni C."/>
            <person name="Czjzek M."/>
            <person name="Da Silva C."/>
            <person name="Delage L."/>
            <person name="Denoeud F."/>
            <person name="Deschamps P."/>
            <person name="Dittami S.M."/>
            <person name="Gabaldon T."/>
            <person name="Gachon C.M."/>
            <person name="Groisillier A."/>
            <person name="Herve C."/>
            <person name="Jabbari K."/>
            <person name="Katinka M."/>
            <person name="Kloareg B."/>
            <person name="Kowalczyk N."/>
            <person name="Labadie K."/>
            <person name="Leblanc C."/>
            <person name="Lopez P.J."/>
            <person name="McLachlan D.H."/>
            <person name="Meslet-Cladiere L."/>
            <person name="Moustafa A."/>
            <person name="Nehr Z."/>
            <person name="Nyvall Collen P."/>
            <person name="Panaud O."/>
            <person name="Partensky F."/>
            <person name="Poulain J."/>
            <person name="Rensing S.A."/>
            <person name="Rousvoal S."/>
            <person name="Samson G."/>
            <person name="Symeonidi A."/>
            <person name="Weissenbach J."/>
            <person name="Zambounis A."/>
            <person name="Wincker P."/>
            <person name="Boyen C."/>
        </authorList>
    </citation>
    <scope>NUCLEOTIDE SEQUENCE [LARGE SCALE GENOMIC DNA]</scope>
    <source>
        <strain evidence="2">cv. Stackhouse</strain>
    </source>
</reference>
<proteinExistence type="predicted"/>
<dbReference type="Gramene" id="CDF38600">
    <property type="protein sequence ID" value="CDF38600"/>
    <property type="gene ID" value="CHC_T00006411001"/>
</dbReference>
<name>R7QMJ4_CHOCR</name>